<name>A0A8H3ILG5_9LECA</name>
<comment type="caution">
    <text evidence="2">The sequence shown here is derived from an EMBL/GenBank/DDBJ whole genome shotgun (WGS) entry which is preliminary data.</text>
</comment>
<organism evidence="2 3">
    <name type="scientific">Heterodermia speciosa</name>
    <dbReference type="NCBI Taxonomy" id="116794"/>
    <lineage>
        <taxon>Eukaryota</taxon>
        <taxon>Fungi</taxon>
        <taxon>Dikarya</taxon>
        <taxon>Ascomycota</taxon>
        <taxon>Pezizomycotina</taxon>
        <taxon>Lecanoromycetes</taxon>
        <taxon>OSLEUM clade</taxon>
        <taxon>Lecanoromycetidae</taxon>
        <taxon>Caliciales</taxon>
        <taxon>Physciaceae</taxon>
        <taxon>Heterodermia</taxon>
    </lineage>
</organism>
<dbReference type="Proteomes" id="UP000664521">
    <property type="component" value="Unassembled WGS sequence"/>
</dbReference>
<reference evidence="2" key="1">
    <citation type="submission" date="2021-03" db="EMBL/GenBank/DDBJ databases">
        <authorList>
            <person name="Tagirdzhanova G."/>
        </authorList>
    </citation>
    <scope>NUCLEOTIDE SEQUENCE</scope>
</reference>
<dbReference type="EMBL" id="CAJPDS010000038">
    <property type="protein sequence ID" value="CAF9925270.1"/>
    <property type="molecule type" value="Genomic_DNA"/>
</dbReference>
<evidence type="ECO:0000259" key="1">
    <source>
        <dbReference type="PROSITE" id="PS50181"/>
    </source>
</evidence>
<sequence>MLSDEEGLDSILPDGAEILDVMMSVFSGVKDEFGKEELPPSPLTFDRVCGGPSPQSTASLFKLPTELMDGILQHVPSDSLAPLALVNRDCLQWARSRQFASIHLDYGQPSLDLIQRLLDEVSGLDSSTSSIMPLPRLGLCIRRITVATNPGWIEYRHGVELSEEFNELSKETRSKLMVDASSAFYGKYIPSIQRILDPVVLPHLELLDWKDKIPLPQSFFETLATSHIKYLKIFRVALNKQFDIATQLPSASRRWPLRTLHLELTRNCQTSKTISGSPLCASILRLCSATLENLSLSSLDFRDPYTFTTSTVSALPRFPNLRRLSIGILHIDDSSMLQGLVGDGLRYLEVGRRWQAIYSDFFENRGTIPNLDTFIWNGITPQEPPYSFLHANPQISMLALPSSLPSTTLDTKIVPLLENFRNLTSLRLVWAEKSISESALQGLCTLKTLKQVCLSAGTQIGWRHDWLIDHGCLRRCLRTLPCLERLALSRDSYNSALGTEMYYSEAEHLTASQSRKWERRHRQRMLDEANTYARVIPRLEWIYLGQIPMGIVKGDQTGSKRVRVLFQERDDLWTFLRKMFEGHT</sequence>
<evidence type="ECO:0000313" key="3">
    <source>
        <dbReference type="Proteomes" id="UP000664521"/>
    </source>
</evidence>
<dbReference type="PROSITE" id="PS50181">
    <property type="entry name" value="FBOX"/>
    <property type="match status" value="1"/>
</dbReference>
<evidence type="ECO:0000313" key="2">
    <source>
        <dbReference type="EMBL" id="CAF9925270.1"/>
    </source>
</evidence>
<proteinExistence type="predicted"/>
<keyword evidence="3" id="KW-1185">Reference proteome</keyword>
<dbReference type="Gene3D" id="3.80.10.10">
    <property type="entry name" value="Ribonuclease Inhibitor"/>
    <property type="match status" value="1"/>
</dbReference>
<accession>A0A8H3ILG5</accession>
<gene>
    <name evidence="2" type="ORF">HETSPECPRED_005792</name>
</gene>
<dbReference type="SUPFAM" id="SSF52047">
    <property type="entry name" value="RNI-like"/>
    <property type="match status" value="1"/>
</dbReference>
<feature type="domain" description="F-box" evidence="1">
    <location>
        <begin position="57"/>
        <end position="88"/>
    </location>
</feature>
<dbReference type="InterPro" id="IPR032675">
    <property type="entry name" value="LRR_dom_sf"/>
</dbReference>
<dbReference type="OrthoDB" id="3257981at2759"/>
<protein>
    <recommendedName>
        <fullName evidence="1">F-box domain-containing protein</fullName>
    </recommendedName>
</protein>
<dbReference type="AlphaFoldDB" id="A0A8H3ILG5"/>
<dbReference type="InterPro" id="IPR001810">
    <property type="entry name" value="F-box_dom"/>
</dbReference>